<dbReference type="InterPro" id="IPR049326">
    <property type="entry name" value="Rhodopsin_dom_fungi"/>
</dbReference>
<dbReference type="Proteomes" id="UP000701801">
    <property type="component" value="Unassembled WGS sequence"/>
</dbReference>
<keyword evidence="2 7" id="KW-0812">Transmembrane</keyword>
<dbReference type="PANTHER" id="PTHR33048:SF149">
    <property type="entry name" value="UBID FAMILY DECARBOXYLASE"/>
    <property type="match status" value="1"/>
</dbReference>
<keyword evidence="3 7" id="KW-1133">Transmembrane helix</keyword>
<evidence type="ECO:0000256" key="4">
    <source>
        <dbReference type="ARBA" id="ARBA00023136"/>
    </source>
</evidence>
<dbReference type="Pfam" id="PF20684">
    <property type="entry name" value="Fung_rhodopsin"/>
    <property type="match status" value="1"/>
</dbReference>
<feature type="region of interest" description="Disordered" evidence="6">
    <location>
        <begin position="405"/>
        <end position="424"/>
    </location>
</feature>
<comment type="caution">
    <text evidence="9">The sequence shown here is derived from an EMBL/GenBank/DDBJ whole genome shotgun (WGS) entry which is preliminary data.</text>
</comment>
<feature type="transmembrane region" description="Helical" evidence="7">
    <location>
        <begin position="12"/>
        <end position="29"/>
    </location>
</feature>
<keyword evidence="10" id="KW-1185">Reference proteome</keyword>
<dbReference type="AlphaFoldDB" id="A0A9N9QBL5"/>
<gene>
    <name evidence="9" type="ORF">HYALB_00009603</name>
</gene>
<dbReference type="PANTHER" id="PTHR33048">
    <property type="entry name" value="PTH11-LIKE INTEGRAL MEMBRANE PROTEIN (AFU_ORTHOLOGUE AFUA_5G11245)"/>
    <property type="match status" value="1"/>
</dbReference>
<evidence type="ECO:0000256" key="1">
    <source>
        <dbReference type="ARBA" id="ARBA00004141"/>
    </source>
</evidence>
<sequence>MGNFDSSFVSKLAVESWSLYGVIILMFLLRMYARIHRLGIGHLQIDDYVMILAGCSYTVLVVCLNITFGIGGSNLYPPEQFDSFTPEDIKERIQGSKLVVVSEQAMLNVIYCVKACMLILYTRLPLSLYRQRLVTCLSVYVLLGWLGTQIAFFTACRPFSGYWAMPPPSSQCATLKYYAIVQGCFNISSDSLILLIPLPLITRLNVPWRHRLVLSGIFGLGIFVIIGAILATVFNFEHIYQPTYMLCYMRESSVAIYVANIPLIWPLLKEKVPGMKNFTPGHKSGYSASQSVYEKRDNMRRGSERIRAEYEGDFDDYSEMGSTVTTKIRGNDQFCGISAIKQPGHLVRSYSERDFLHINTRGDIGSGIHLSTTTIQVCTQTSGKNETISPQADLESYIPTFPNIEKSESRSSKFREEFSDTELG</sequence>
<name>A0A9N9QBL5_9HELO</name>
<feature type="transmembrane region" description="Helical" evidence="7">
    <location>
        <begin position="175"/>
        <end position="200"/>
    </location>
</feature>
<reference evidence="9" key="1">
    <citation type="submission" date="2021-07" db="EMBL/GenBank/DDBJ databases">
        <authorList>
            <person name="Durling M."/>
        </authorList>
    </citation>
    <scope>NUCLEOTIDE SEQUENCE</scope>
</reference>
<dbReference type="GO" id="GO:0016020">
    <property type="term" value="C:membrane"/>
    <property type="evidence" value="ECO:0007669"/>
    <property type="project" value="UniProtKB-SubCell"/>
</dbReference>
<evidence type="ECO:0000259" key="8">
    <source>
        <dbReference type="Pfam" id="PF20684"/>
    </source>
</evidence>
<evidence type="ECO:0000256" key="3">
    <source>
        <dbReference type="ARBA" id="ARBA00022989"/>
    </source>
</evidence>
<dbReference type="InterPro" id="IPR052337">
    <property type="entry name" value="SAT4-like"/>
</dbReference>
<evidence type="ECO:0000256" key="2">
    <source>
        <dbReference type="ARBA" id="ARBA00022692"/>
    </source>
</evidence>
<evidence type="ECO:0000256" key="6">
    <source>
        <dbReference type="SAM" id="MobiDB-lite"/>
    </source>
</evidence>
<dbReference type="OrthoDB" id="3903189at2759"/>
<protein>
    <recommendedName>
        <fullName evidence="8">Rhodopsin domain-containing protein</fullName>
    </recommendedName>
</protein>
<evidence type="ECO:0000313" key="10">
    <source>
        <dbReference type="Proteomes" id="UP000701801"/>
    </source>
</evidence>
<evidence type="ECO:0000256" key="5">
    <source>
        <dbReference type="ARBA" id="ARBA00038359"/>
    </source>
</evidence>
<feature type="domain" description="Rhodopsin" evidence="8">
    <location>
        <begin position="29"/>
        <end position="269"/>
    </location>
</feature>
<organism evidence="9 10">
    <name type="scientific">Hymenoscyphus albidus</name>
    <dbReference type="NCBI Taxonomy" id="595503"/>
    <lineage>
        <taxon>Eukaryota</taxon>
        <taxon>Fungi</taxon>
        <taxon>Dikarya</taxon>
        <taxon>Ascomycota</taxon>
        <taxon>Pezizomycotina</taxon>
        <taxon>Leotiomycetes</taxon>
        <taxon>Helotiales</taxon>
        <taxon>Helotiaceae</taxon>
        <taxon>Hymenoscyphus</taxon>
    </lineage>
</organism>
<comment type="similarity">
    <text evidence="5">Belongs to the SAT4 family.</text>
</comment>
<comment type="subcellular location">
    <subcellularLocation>
        <location evidence="1">Membrane</location>
        <topology evidence="1">Multi-pass membrane protein</topology>
    </subcellularLocation>
</comment>
<feature type="transmembrane region" description="Helical" evidence="7">
    <location>
        <begin position="105"/>
        <end position="121"/>
    </location>
</feature>
<proteinExistence type="inferred from homology"/>
<feature type="transmembrane region" description="Helical" evidence="7">
    <location>
        <begin position="212"/>
        <end position="236"/>
    </location>
</feature>
<evidence type="ECO:0000313" key="9">
    <source>
        <dbReference type="EMBL" id="CAG8981391.1"/>
    </source>
</evidence>
<feature type="compositionally biased region" description="Basic and acidic residues" evidence="6">
    <location>
        <begin position="405"/>
        <end position="418"/>
    </location>
</feature>
<accession>A0A9N9QBL5</accession>
<keyword evidence="4 7" id="KW-0472">Membrane</keyword>
<feature type="transmembrane region" description="Helical" evidence="7">
    <location>
        <begin position="49"/>
        <end position="70"/>
    </location>
</feature>
<evidence type="ECO:0000256" key="7">
    <source>
        <dbReference type="SAM" id="Phobius"/>
    </source>
</evidence>
<feature type="transmembrane region" description="Helical" evidence="7">
    <location>
        <begin position="133"/>
        <end position="155"/>
    </location>
</feature>
<dbReference type="EMBL" id="CAJVRM010000474">
    <property type="protein sequence ID" value="CAG8981391.1"/>
    <property type="molecule type" value="Genomic_DNA"/>
</dbReference>